<keyword evidence="6 14" id="KW-0812">Transmembrane</keyword>
<keyword evidence="14" id="KW-0256">Endoplasmic reticulum</keyword>
<evidence type="ECO:0000313" key="16">
    <source>
        <dbReference type="EMBL" id="RXK38018.1"/>
    </source>
</evidence>
<dbReference type="AlphaFoldDB" id="A0A4Q1BJU9"/>
<keyword evidence="7 14" id="KW-0276">Fatty acid metabolism</keyword>
<evidence type="ECO:0000256" key="2">
    <source>
        <dbReference type="ARBA" id="ARBA00005194"/>
    </source>
</evidence>
<sequence>MSATSPKRKANTAVSRAEQEKDRLVRQARSQVQTSHLTPLKIYLIIYNALSLLLWTYILIVITTFILTPRSSPISIPSRWLFPQSDLVDRLYAHFGGSCQYHNLGETVKWTQTLAVFDVLHAVLGLVRSSPGTALSQVASRLWAVWGVVELVPSSGNHPLYATMVLAWSVAEVLRYSFYTSSLFGYQIGLIDWLRYNAFYILYPVGASSEAFLSYSTLPPLSTFHLPSLFSSLSSLSTILVHLPTNIRTALISSSLGRAVLWRATKSILEDKMKMRWSWMEVLRLILFFLWWPCEFSS</sequence>
<evidence type="ECO:0000256" key="10">
    <source>
        <dbReference type="ARBA" id="ARBA00023136"/>
    </source>
</evidence>
<comment type="caution">
    <text evidence="16">The sequence shown here is derived from an EMBL/GenBank/DDBJ whole genome shotgun (WGS) entry which is preliminary data.</text>
</comment>
<evidence type="ECO:0000256" key="8">
    <source>
        <dbReference type="ARBA" id="ARBA00022989"/>
    </source>
</evidence>
<name>A0A4Q1BJU9_TREME</name>
<reference evidence="16 17" key="1">
    <citation type="submission" date="2016-06" db="EMBL/GenBank/DDBJ databases">
        <title>Evolution of pathogenesis and genome organization in the Tremellales.</title>
        <authorList>
            <person name="Cuomo C."/>
            <person name="Litvintseva A."/>
            <person name="Heitman J."/>
            <person name="Chen Y."/>
            <person name="Sun S."/>
            <person name="Springer D."/>
            <person name="Dromer F."/>
            <person name="Young S."/>
            <person name="Zeng Q."/>
            <person name="Chapman S."/>
            <person name="Gujja S."/>
            <person name="Saif S."/>
            <person name="Birren B."/>
        </authorList>
    </citation>
    <scope>NUCLEOTIDE SEQUENCE [LARGE SCALE GENOMIC DNA]</scope>
    <source>
        <strain evidence="16 17">ATCC 28783</strain>
    </source>
</reference>
<evidence type="ECO:0000256" key="4">
    <source>
        <dbReference type="ARBA" id="ARBA00013122"/>
    </source>
</evidence>
<keyword evidence="5 14" id="KW-0444">Lipid biosynthesis</keyword>
<comment type="caution">
    <text evidence="14">Lacks conserved residue(s) required for the propagation of feature annotation.</text>
</comment>
<dbReference type="GO" id="GO:0030497">
    <property type="term" value="P:fatty acid elongation"/>
    <property type="evidence" value="ECO:0007669"/>
    <property type="project" value="TreeGrafter"/>
</dbReference>
<dbReference type="FunCoup" id="A0A4Q1BJU9">
    <property type="interactions" value="301"/>
</dbReference>
<accession>A0A4Q1BJU9</accession>
<dbReference type="EC" id="4.2.1.134" evidence="4 14"/>
<dbReference type="OrthoDB" id="46988at2759"/>
<dbReference type="InterPro" id="IPR007482">
    <property type="entry name" value="Tyr_Pase-like_PTPLA"/>
</dbReference>
<dbReference type="GO" id="GO:0042761">
    <property type="term" value="P:very long-chain fatty acid biosynthetic process"/>
    <property type="evidence" value="ECO:0007669"/>
    <property type="project" value="TreeGrafter"/>
</dbReference>
<evidence type="ECO:0000256" key="5">
    <source>
        <dbReference type="ARBA" id="ARBA00022516"/>
    </source>
</evidence>
<evidence type="ECO:0000313" key="17">
    <source>
        <dbReference type="Proteomes" id="UP000289152"/>
    </source>
</evidence>
<dbReference type="PANTHER" id="PTHR11035">
    <property type="entry name" value="VERY-LONG-CHAIN (3R)-3-HYDROXYACYL-COA DEHYDRATASE"/>
    <property type="match status" value="1"/>
</dbReference>
<evidence type="ECO:0000256" key="7">
    <source>
        <dbReference type="ARBA" id="ARBA00022832"/>
    </source>
</evidence>
<evidence type="ECO:0000256" key="9">
    <source>
        <dbReference type="ARBA" id="ARBA00023098"/>
    </source>
</evidence>
<organism evidence="16 17">
    <name type="scientific">Tremella mesenterica</name>
    <name type="common">Jelly fungus</name>
    <dbReference type="NCBI Taxonomy" id="5217"/>
    <lineage>
        <taxon>Eukaryota</taxon>
        <taxon>Fungi</taxon>
        <taxon>Dikarya</taxon>
        <taxon>Basidiomycota</taxon>
        <taxon>Agaricomycotina</taxon>
        <taxon>Tremellomycetes</taxon>
        <taxon>Tremellales</taxon>
        <taxon>Tremellaceae</taxon>
        <taxon>Tremella</taxon>
    </lineage>
</organism>
<comment type="catalytic activity">
    <reaction evidence="13 14">
        <text>a very-long-chain (3R)-3-hydroxyacyl-CoA = a very-long-chain (2E)-enoyl-CoA + H2O</text>
        <dbReference type="Rhea" id="RHEA:45812"/>
        <dbReference type="ChEBI" id="CHEBI:15377"/>
        <dbReference type="ChEBI" id="CHEBI:83728"/>
        <dbReference type="ChEBI" id="CHEBI:85440"/>
        <dbReference type="EC" id="4.2.1.134"/>
    </reaction>
</comment>
<gene>
    <name evidence="16" type="ORF">M231_04687</name>
</gene>
<comment type="pathway">
    <text evidence="2 14">Lipid metabolism; fatty acid biosynthesis.</text>
</comment>
<dbReference type="EMBL" id="SDIL01000055">
    <property type="protein sequence ID" value="RXK38018.1"/>
    <property type="molecule type" value="Genomic_DNA"/>
</dbReference>
<feature type="compositionally biased region" description="Basic residues" evidence="15">
    <location>
        <begin position="1"/>
        <end position="10"/>
    </location>
</feature>
<evidence type="ECO:0000256" key="12">
    <source>
        <dbReference type="ARBA" id="ARBA00023239"/>
    </source>
</evidence>
<keyword evidence="8 14" id="KW-1133">Transmembrane helix</keyword>
<dbReference type="GO" id="GO:0102158">
    <property type="term" value="F:very-long-chain (3R)-3-hydroxyacyl-CoA dehydratase activity"/>
    <property type="evidence" value="ECO:0007669"/>
    <property type="project" value="UniProtKB-EC"/>
</dbReference>
<dbReference type="Proteomes" id="UP000289152">
    <property type="component" value="Unassembled WGS sequence"/>
</dbReference>
<evidence type="ECO:0000256" key="11">
    <source>
        <dbReference type="ARBA" id="ARBA00023160"/>
    </source>
</evidence>
<keyword evidence="11 14" id="KW-0275">Fatty acid biosynthesis</keyword>
<protein>
    <recommendedName>
        <fullName evidence="4 14">Very-long-chain (3R)-3-hydroxyacyl-CoA dehydratase</fullName>
        <ecNumber evidence="4 14">4.2.1.134</ecNumber>
    </recommendedName>
</protein>
<keyword evidence="12 14" id="KW-0456">Lyase</keyword>
<evidence type="ECO:0000256" key="3">
    <source>
        <dbReference type="ARBA" id="ARBA00007811"/>
    </source>
</evidence>
<evidence type="ECO:0000256" key="14">
    <source>
        <dbReference type="RuleBase" id="RU363109"/>
    </source>
</evidence>
<proteinExistence type="inferred from homology"/>
<dbReference type="PANTHER" id="PTHR11035:SF3">
    <property type="entry name" value="VERY-LONG-CHAIN (3R)-3-HYDROXYACYL-COA DEHYDRATASE"/>
    <property type="match status" value="1"/>
</dbReference>
<dbReference type="UniPathway" id="UPA00094"/>
<dbReference type="InParanoid" id="A0A4Q1BJU9"/>
<dbReference type="STRING" id="5217.A0A4Q1BJU9"/>
<evidence type="ECO:0000256" key="13">
    <source>
        <dbReference type="ARBA" id="ARBA00036671"/>
    </source>
</evidence>
<dbReference type="GO" id="GO:0005789">
    <property type="term" value="C:endoplasmic reticulum membrane"/>
    <property type="evidence" value="ECO:0007669"/>
    <property type="project" value="UniProtKB-SubCell"/>
</dbReference>
<dbReference type="VEuPathDB" id="FungiDB:TREMEDRAFT_25191"/>
<comment type="subcellular location">
    <subcellularLocation>
        <location evidence="14">Endoplasmic reticulum membrane</location>
        <topology evidence="14">Multi-pass membrane protein</topology>
    </subcellularLocation>
    <subcellularLocation>
        <location evidence="1">Membrane</location>
        <topology evidence="1">Multi-pass membrane protein</topology>
    </subcellularLocation>
</comment>
<comment type="function">
    <text evidence="14">Catalyzes the third of the four reactions of the long-chain fatty acids elongation cycle. This endoplasmic reticulum-bound enzymatic process, allows the addition of two carbons to the chain of long- and very long-chain fatty acids/VLCFAs per cycle. This enzyme catalyzes the dehydration of the 3-hydroxyacyl-CoA intermediate into trans-2,3-enoyl-CoA, within each cycle of fatty acid elongation. Thereby, it participates to the production of VLCFAs of different chain lengths that are involved in multiple biological processes as precursors of membrane lipids and lipid mediators.</text>
</comment>
<dbReference type="Pfam" id="PF04387">
    <property type="entry name" value="PTPLA"/>
    <property type="match status" value="1"/>
</dbReference>
<keyword evidence="10 14" id="KW-0472">Membrane</keyword>
<dbReference type="GO" id="GO:0030148">
    <property type="term" value="P:sphingolipid biosynthetic process"/>
    <property type="evidence" value="ECO:0007669"/>
    <property type="project" value="TreeGrafter"/>
</dbReference>
<evidence type="ECO:0000256" key="15">
    <source>
        <dbReference type="SAM" id="MobiDB-lite"/>
    </source>
</evidence>
<evidence type="ECO:0000256" key="1">
    <source>
        <dbReference type="ARBA" id="ARBA00004141"/>
    </source>
</evidence>
<comment type="similarity">
    <text evidence="3 14">Belongs to the very long-chain fatty acids dehydratase HACD family.</text>
</comment>
<keyword evidence="17" id="KW-1185">Reference proteome</keyword>
<keyword evidence="9 14" id="KW-0443">Lipid metabolism</keyword>
<feature type="transmembrane region" description="Helical" evidence="14">
    <location>
        <begin position="42"/>
        <end position="67"/>
    </location>
</feature>
<feature type="region of interest" description="Disordered" evidence="15">
    <location>
        <begin position="1"/>
        <end position="22"/>
    </location>
</feature>
<evidence type="ECO:0000256" key="6">
    <source>
        <dbReference type="ARBA" id="ARBA00022692"/>
    </source>
</evidence>